<comment type="similarity">
    <text evidence="1">Belongs to the protein kinase superfamily. STE Ser/Thr protein kinase family. STE20 subfamily.</text>
</comment>
<keyword evidence="6" id="KW-1185">Reference proteome</keyword>
<dbReference type="PIRSF" id="PIRSF000654">
    <property type="entry name" value="Integrin-linked_kinase"/>
    <property type="match status" value="1"/>
</dbReference>
<dbReference type="InterPro" id="IPR008271">
    <property type="entry name" value="Ser/Thr_kinase_AS"/>
</dbReference>
<keyword evidence="5" id="KW-0808">Transferase</keyword>
<dbReference type="Proteomes" id="UP001152795">
    <property type="component" value="Unassembled WGS sequence"/>
</dbReference>
<dbReference type="OrthoDB" id="8693905at2759"/>
<evidence type="ECO:0000256" key="1">
    <source>
        <dbReference type="ARBA" id="ARBA00008874"/>
    </source>
</evidence>
<dbReference type="PROSITE" id="PS00108">
    <property type="entry name" value="PROTEIN_KINASE_ST"/>
    <property type="match status" value="1"/>
</dbReference>
<evidence type="ECO:0000256" key="2">
    <source>
        <dbReference type="ARBA" id="ARBA00022741"/>
    </source>
</evidence>
<dbReference type="Pfam" id="PF00069">
    <property type="entry name" value="Pkinase"/>
    <property type="match status" value="1"/>
</dbReference>
<gene>
    <name evidence="5" type="ORF">PACLA_8A027813</name>
</gene>
<dbReference type="SUPFAM" id="SSF56112">
    <property type="entry name" value="Protein kinase-like (PK-like)"/>
    <property type="match status" value="1"/>
</dbReference>
<proteinExistence type="inferred from homology"/>
<feature type="domain" description="Protein kinase" evidence="4">
    <location>
        <begin position="1"/>
        <end position="226"/>
    </location>
</feature>
<comment type="caution">
    <text evidence="5">The sequence shown here is derived from an EMBL/GenBank/DDBJ whole genome shotgun (WGS) entry which is preliminary data.</text>
</comment>
<evidence type="ECO:0000313" key="5">
    <source>
        <dbReference type="EMBL" id="CAB4011325.1"/>
    </source>
</evidence>
<dbReference type="GO" id="GO:0004674">
    <property type="term" value="F:protein serine/threonine kinase activity"/>
    <property type="evidence" value="ECO:0007669"/>
    <property type="project" value="TreeGrafter"/>
</dbReference>
<dbReference type="GO" id="GO:0005737">
    <property type="term" value="C:cytoplasm"/>
    <property type="evidence" value="ECO:0007669"/>
    <property type="project" value="TreeGrafter"/>
</dbReference>
<accession>A0A6S7HY78</accession>
<dbReference type="SMART" id="SM00220">
    <property type="entry name" value="S_TKc"/>
    <property type="match status" value="1"/>
</dbReference>
<keyword evidence="5" id="KW-0418">Kinase</keyword>
<dbReference type="PROSITE" id="PS50011">
    <property type="entry name" value="PROTEIN_KINASE_DOM"/>
    <property type="match status" value="1"/>
</dbReference>
<dbReference type="FunFam" id="1.10.510.10:FF:000068">
    <property type="entry name" value="STE20/SPS1-related proline-alanine-rich protein kinase"/>
    <property type="match status" value="1"/>
</dbReference>
<dbReference type="InterPro" id="IPR011009">
    <property type="entry name" value="Kinase-like_dom_sf"/>
</dbReference>
<dbReference type="GO" id="GO:0005524">
    <property type="term" value="F:ATP binding"/>
    <property type="evidence" value="ECO:0007669"/>
    <property type="project" value="UniProtKB-KW"/>
</dbReference>
<dbReference type="InterPro" id="IPR000719">
    <property type="entry name" value="Prot_kinase_dom"/>
</dbReference>
<dbReference type="PANTHER" id="PTHR48012:SF16">
    <property type="entry name" value="NON-SPECIFIC SERINE_THREONINE PROTEIN KINASE"/>
    <property type="match status" value="1"/>
</dbReference>
<evidence type="ECO:0000313" key="6">
    <source>
        <dbReference type="Proteomes" id="UP001152795"/>
    </source>
</evidence>
<name>A0A6S7HY78_PARCT</name>
<feature type="non-terminal residue" evidence="5">
    <location>
        <position position="1"/>
    </location>
</feature>
<evidence type="ECO:0000259" key="4">
    <source>
        <dbReference type="PROSITE" id="PS50011"/>
    </source>
</evidence>
<dbReference type="AlphaFoldDB" id="A0A6S7HY78"/>
<keyword evidence="3" id="KW-0067">ATP-binding</keyword>
<reference evidence="5" key="1">
    <citation type="submission" date="2020-04" db="EMBL/GenBank/DDBJ databases">
        <authorList>
            <person name="Alioto T."/>
            <person name="Alioto T."/>
            <person name="Gomez Garrido J."/>
        </authorList>
    </citation>
    <scope>NUCLEOTIDE SEQUENCE</scope>
    <source>
        <strain evidence="5">A484AB</strain>
    </source>
</reference>
<dbReference type="Gene3D" id="1.10.510.10">
    <property type="entry name" value="Transferase(Phosphotransferase) domain 1"/>
    <property type="match status" value="1"/>
</dbReference>
<evidence type="ECO:0000256" key="3">
    <source>
        <dbReference type="ARBA" id="ARBA00022840"/>
    </source>
</evidence>
<organism evidence="5 6">
    <name type="scientific">Paramuricea clavata</name>
    <name type="common">Red gorgonian</name>
    <name type="synonym">Violescent sea-whip</name>
    <dbReference type="NCBI Taxonomy" id="317549"/>
    <lineage>
        <taxon>Eukaryota</taxon>
        <taxon>Metazoa</taxon>
        <taxon>Cnidaria</taxon>
        <taxon>Anthozoa</taxon>
        <taxon>Octocorallia</taxon>
        <taxon>Malacalcyonacea</taxon>
        <taxon>Plexauridae</taxon>
        <taxon>Paramuricea</taxon>
    </lineage>
</organism>
<dbReference type="EMBL" id="CACRXK020007113">
    <property type="protein sequence ID" value="CAB4011325.1"/>
    <property type="molecule type" value="Genomic_DNA"/>
</dbReference>
<dbReference type="InterPro" id="IPR050629">
    <property type="entry name" value="STE20/SPS1-PAK"/>
</dbReference>
<dbReference type="Gene3D" id="3.30.200.20">
    <property type="entry name" value="Phosphorylase Kinase, domain 1"/>
    <property type="match status" value="1"/>
</dbReference>
<protein>
    <submittedName>
        <fullName evidence="5">STE20 SPS1-related proline-alanine-rich kinase, partial</fullName>
    </submittedName>
</protein>
<dbReference type="PANTHER" id="PTHR48012">
    <property type="entry name" value="STERILE20-LIKE KINASE, ISOFORM B-RELATED"/>
    <property type="match status" value="1"/>
</dbReference>
<sequence>MCQCNHENVVNYYTSFIVKQELWIVMRLLDGGSMLDVVRYQIKLGKGQGGVLDEVIIATVLKEVLKGLDYFHSNGLIHRDIKAGNILLGTDGTVQVADFGVSSALYSYGDRTRPEKRTTFVGTPCWMAPEVMEQVTAYNNKADIWSFGITAIELATGTAPYAKFPAMKVLMLTLQNDPPTLETISDSKNDDYKKYSRPFRRLISLCLQKEPQQRPDASELLKNPFFKKARNKEFLKEILLPLAPPLGERSQK</sequence>
<keyword evidence="2" id="KW-0547">Nucleotide-binding</keyword>